<protein>
    <submittedName>
        <fullName evidence="2">Phage terminase protein large subunit protein</fullName>
    </submittedName>
</protein>
<evidence type="ECO:0000313" key="3">
    <source>
        <dbReference type="Proteomes" id="UP000053859"/>
    </source>
</evidence>
<organism evidence="2 3">
    <name type="scientific">Streptomyces azureus</name>
    <dbReference type="NCBI Taxonomy" id="146537"/>
    <lineage>
        <taxon>Bacteria</taxon>
        <taxon>Bacillati</taxon>
        <taxon>Actinomycetota</taxon>
        <taxon>Actinomycetes</taxon>
        <taxon>Kitasatosporales</taxon>
        <taxon>Streptomycetaceae</taxon>
        <taxon>Streptomyces</taxon>
    </lineage>
</organism>
<proteinExistence type="predicted"/>
<dbReference type="Proteomes" id="UP000053859">
    <property type="component" value="Unassembled WGS sequence"/>
</dbReference>
<feature type="region of interest" description="Disordered" evidence="1">
    <location>
        <begin position="232"/>
        <end position="256"/>
    </location>
</feature>
<dbReference type="EMBL" id="DF968221">
    <property type="protein sequence ID" value="GAP46875.1"/>
    <property type="molecule type" value="Genomic_DNA"/>
</dbReference>
<dbReference type="OrthoDB" id="3197057at2"/>
<dbReference type="PATRIC" id="fig|146537.3.peg.1700"/>
<keyword evidence="3" id="KW-1185">Reference proteome</keyword>
<evidence type="ECO:0000313" key="2">
    <source>
        <dbReference type="EMBL" id="GAP46875.1"/>
    </source>
</evidence>
<sequence>MTSQVADEAVPEVVEPFTIGPTWKRGPDGRFILPEYTLGWHCLAWTATYLQHYVGAPWRYTAEQARLTLWWYAMDPVTNRFLWRDGVIQRLKGWGKDPLIATWSAFEFVGPCRFGQVADEGNEWGVPAGQPLGVQHPAAWVQIAAVSQDQTRNTMTLFPSILSKRAIEEYRIDLGKEIIYADKGRARIEAVTSSPRALEGGRPTAVNLGETHHWLESNQGHEMAAVIERNATKSADGQSRTLANTNAYEPGEDSVAERTREAFESAEAGRVVDTGLFYDSLEAPAEAKLTEEWIVPTLRAVRGDSIWLDIERLKASILDVRNPPSRSRRFWFNQIVAAEDAFLAPYEWDACRREDAGLRPGDEIVLFFDGSKSDDATGLAACRMSDGFVTALGVWQRPANWPQDVPWRVPREEVDGTVDQVFADYRPIAFFADPGAGHDDADGERYWDGYIDAWAQRYGKKLKLKAVTGGANRHAVLWDMRDRRRQQAFTEAVDRFYRDVLERQLFHDGHRMLRQHVANARRRTNQWGYTVGKEHRESARKIDLAVCAIGARMLRRMMLNSTAWAKRGTPGKGRVVVLR</sequence>
<accession>A0A0K8PG60</accession>
<reference evidence="2" key="1">
    <citation type="journal article" date="2015" name="Genome Announc.">
        <title>Draft Genome Sequence of Thiostrepton-Producing Streptomyces azureus ATCC 14921.</title>
        <authorList>
            <person name="Sakihara K."/>
            <person name="Maeda J."/>
            <person name="Tashiro K."/>
            <person name="Fujino Y."/>
            <person name="Kuhara S."/>
            <person name="Ohshima T."/>
            <person name="Ogata S."/>
            <person name="Doi K."/>
        </authorList>
    </citation>
    <scope>NUCLEOTIDE SEQUENCE [LARGE SCALE GENOMIC DNA]</scope>
    <source>
        <strain evidence="2">ATCC14921</strain>
    </source>
</reference>
<dbReference type="AlphaFoldDB" id="A0A0K8PG60"/>
<name>A0A0K8PG60_STRAJ</name>
<feature type="compositionally biased region" description="Polar residues" evidence="1">
    <location>
        <begin position="232"/>
        <end position="247"/>
    </location>
</feature>
<dbReference type="RefSeq" id="WP_059416164.1">
    <property type="nucleotide sequence ID" value="NZ_DF968221.1"/>
</dbReference>
<gene>
    <name evidence="2" type="ORF">SAZU_1612</name>
</gene>
<evidence type="ECO:0000256" key="1">
    <source>
        <dbReference type="SAM" id="MobiDB-lite"/>
    </source>
</evidence>